<reference evidence="12" key="1">
    <citation type="submission" date="2021-01" db="EMBL/GenBank/DDBJ databases">
        <authorList>
            <person name="Bezrukov I."/>
        </authorList>
    </citation>
    <scope>NUCLEOTIDE SEQUENCE</scope>
</reference>
<dbReference type="SMART" id="SM00774">
    <property type="entry name" value="WRKY"/>
    <property type="match status" value="1"/>
</dbReference>
<keyword evidence="7" id="KW-0175">Coiled coil</keyword>
<dbReference type="PANTHER" id="PTHR31429:SF97">
    <property type="entry name" value="WRKY TRANSCRIPTION FACTOR 36-RELATED"/>
    <property type="match status" value="1"/>
</dbReference>
<dbReference type="GO" id="GO:0005634">
    <property type="term" value="C:nucleus"/>
    <property type="evidence" value="ECO:0007669"/>
    <property type="project" value="UniProtKB-SubCell"/>
</dbReference>
<evidence type="ECO:0000259" key="11">
    <source>
        <dbReference type="PROSITE" id="PS51371"/>
    </source>
</evidence>
<feature type="domain" description="CBS" evidence="11">
    <location>
        <begin position="381"/>
        <end position="447"/>
    </location>
</feature>
<evidence type="ECO:0000256" key="3">
    <source>
        <dbReference type="ARBA" id="ARBA00023125"/>
    </source>
</evidence>
<dbReference type="CDD" id="cd02205">
    <property type="entry name" value="CBS_pair_SF"/>
    <property type="match status" value="1"/>
</dbReference>
<evidence type="ECO:0000256" key="1">
    <source>
        <dbReference type="ARBA" id="ARBA00004123"/>
    </source>
</evidence>
<name>A0A8S1ZT95_ARAAE</name>
<dbReference type="EMBL" id="LR999452">
    <property type="protein sequence ID" value="CAE5963593.1"/>
    <property type="molecule type" value="Genomic_DNA"/>
</dbReference>
<keyword evidence="13" id="KW-1185">Reference proteome</keyword>
<feature type="domain" description="CBS" evidence="11">
    <location>
        <begin position="619"/>
        <end position="677"/>
    </location>
</feature>
<evidence type="ECO:0000313" key="13">
    <source>
        <dbReference type="Proteomes" id="UP000682877"/>
    </source>
</evidence>
<dbReference type="Gene3D" id="2.20.25.80">
    <property type="entry name" value="WRKY domain"/>
    <property type="match status" value="1"/>
</dbReference>
<dbReference type="SUPFAM" id="SSF118290">
    <property type="entry name" value="WRKY DNA-binding domain"/>
    <property type="match status" value="1"/>
</dbReference>
<feature type="domain" description="CBS" evidence="11">
    <location>
        <begin position="701"/>
        <end position="760"/>
    </location>
</feature>
<dbReference type="Gene3D" id="3.10.580.10">
    <property type="entry name" value="CBS-domain"/>
    <property type="match status" value="2"/>
</dbReference>
<feature type="region of interest" description="Disordered" evidence="8">
    <location>
        <begin position="1"/>
        <end position="21"/>
    </location>
</feature>
<dbReference type="Pfam" id="PF00571">
    <property type="entry name" value="CBS"/>
    <property type="match status" value="2"/>
</dbReference>
<evidence type="ECO:0000313" key="12">
    <source>
        <dbReference type="EMBL" id="CAE5963593.1"/>
    </source>
</evidence>
<dbReference type="SUPFAM" id="SSF54631">
    <property type="entry name" value="CBS-domain pair"/>
    <property type="match status" value="2"/>
</dbReference>
<dbReference type="InterPro" id="IPR000644">
    <property type="entry name" value="CBS_dom"/>
</dbReference>
<dbReference type="Pfam" id="PF00179">
    <property type="entry name" value="UQ_con"/>
    <property type="match status" value="1"/>
</dbReference>
<dbReference type="Pfam" id="PF03106">
    <property type="entry name" value="WRKY"/>
    <property type="match status" value="1"/>
</dbReference>
<evidence type="ECO:0000256" key="5">
    <source>
        <dbReference type="ARBA" id="ARBA00023242"/>
    </source>
</evidence>
<evidence type="ECO:0000256" key="7">
    <source>
        <dbReference type="SAM" id="Coils"/>
    </source>
</evidence>
<protein>
    <submittedName>
        <fullName evidence="12">Uncharacterized protein</fullName>
    </submittedName>
</protein>
<dbReference type="PROSITE" id="PS51371">
    <property type="entry name" value="CBS"/>
    <property type="match status" value="3"/>
</dbReference>
<dbReference type="Gene3D" id="3.10.110.10">
    <property type="entry name" value="Ubiquitin Conjugating Enzyme"/>
    <property type="match status" value="1"/>
</dbReference>
<dbReference type="InterPro" id="IPR036576">
    <property type="entry name" value="WRKY_dom_sf"/>
</dbReference>
<feature type="domain" description="UBC core" evidence="9">
    <location>
        <begin position="628"/>
        <end position="824"/>
    </location>
</feature>
<sequence length="827" mass="90396">MHVSNVLRQQQRASMELDQDKDNDFDVDISLRLGRSEQKISKKEEKVDKISNENKEESKDKRFALGLGFQIQSYEASKLDDLCRQVKNVNAENKCLSSRKDVKTVRNENHHQDVLEEHEQAGLKKTRVCVKASCEDPSINDGCQWRKYGQKTAKTNPLPRAYYRCSMSSNCPVRKQVQRCGEEETSAFMTTYEGNHDHPLPMEATHMAAGTSAAASLLQSGSSSSSSSTSASLSYFFPFHHFSISTTNSHPTVTLDLTRPNYPNQLPDDYPLSSSSFSLNFSSPDPPPPSSHDNTLNFSGLRTQAPLSTDSLLAHICETIQLNRYQDMAGSEAVEDKEIKSAVSSCEAYFEKVQSRKNLPKSLQETLNSAFAGIPVSSFPQVPGGRVIEIPAETPVSEAVKILSDSKILSAPVINTDHESSLDWRERYLGIIDYSSIILWVLESAELAAIALSATSATAAGVGAGAVGALGVAALGVTGPVAVAGLAAAAVGAAVAGGVAADRGIGKDAPTAADNLGKDFYQVILQEEPFKSTTVRTILKSFRWAPFLPVSTESSMLSVMLLLSKYRLRNVPVIKSGEPDIKNYVTQSAVVHGLEGCKGRDWFDHISALSISDLGLPFMSPNEVISIESEELILEAFKRMRDNNIGGLPVIEGPNKKIVGNISMRDIRYLLLQPEVFSNFRQLTVKSFATKIATAGEEYGLAIPAITCRPDSTLGSVINSLASRSVHRVYVAAGDENELYGVITLRDVISCFVSEPPNYFENCLGFSNQWSPIYDVAAILTSIQSLLCDPNPNSPANSEAARLFSENKREYNRRVEEIVEQSWTADY</sequence>
<gene>
    <name evidence="12" type="ORF">AARE701A_LOCUS5028</name>
</gene>
<proteinExistence type="predicted"/>
<dbReference type="PANTHER" id="PTHR31429">
    <property type="entry name" value="WRKY TRANSCRIPTION FACTOR 36-RELATED"/>
    <property type="match status" value="1"/>
</dbReference>
<accession>A0A8S1ZT95</accession>
<dbReference type="Proteomes" id="UP000682877">
    <property type="component" value="Chromosome 2"/>
</dbReference>
<evidence type="ECO:0000256" key="2">
    <source>
        <dbReference type="ARBA" id="ARBA00023015"/>
    </source>
</evidence>
<dbReference type="PROSITE" id="PS50127">
    <property type="entry name" value="UBC_2"/>
    <property type="match status" value="1"/>
</dbReference>
<dbReference type="InterPro" id="IPR046342">
    <property type="entry name" value="CBS_dom_sf"/>
</dbReference>
<organism evidence="12 13">
    <name type="scientific">Arabidopsis arenosa</name>
    <name type="common">Sand rock-cress</name>
    <name type="synonym">Cardaminopsis arenosa</name>
    <dbReference type="NCBI Taxonomy" id="38785"/>
    <lineage>
        <taxon>Eukaryota</taxon>
        <taxon>Viridiplantae</taxon>
        <taxon>Streptophyta</taxon>
        <taxon>Embryophyta</taxon>
        <taxon>Tracheophyta</taxon>
        <taxon>Spermatophyta</taxon>
        <taxon>Magnoliopsida</taxon>
        <taxon>eudicotyledons</taxon>
        <taxon>Gunneridae</taxon>
        <taxon>Pentapetalae</taxon>
        <taxon>rosids</taxon>
        <taxon>malvids</taxon>
        <taxon>Brassicales</taxon>
        <taxon>Brassicaceae</taxon>
        <taxon>Camelineae</taxon>
        <taxon>Arabidopsis</taxon>
    </lineage>
</organism>
<dbReference type="SUPFAM" id="SSF54495">
    <property type="entry name" value="UBC-like"/>
    <property type="match status" value="1"/>
</dbReference>
<keyword evidence="5" id="KW-0539">Nucleus</keyword>
<dbReference type="AlphaFoldDB" id="A0A8S1ZT95"/>
<dbReference type="SMART" id="SM00116">
    <property type="entry name" value="CBS"/>
    <property type="match status" value="4"/>
</dbReference>
<evidence type="ECO:0000259" key="10">
    <source>
        <dbReference type="PROSITE" id="PS50811"/>
    </source>
</evidence>
<comment type="subcellular location">
    <subcellularLocation>
        <location evidence="1">Nucleus</location>
    </subcellularLocation>
</comment>
<dbReference type="InterPro" id="IPR003657">
    <property type="entry name" value="WRKY_dom"/>
</dbReference>
<feature type="region of interest" description="Disordered" evidence="8">
    <location>
        <begin position="277"/>
        <end position="299"/>
    </location>
</feature>
<dbReference type="PROSITE" id="PS50811">
    <property type="entry name" value="WRKY"/>
    <property type="match status" value="1"/>
</dbReference>
<feature type="domain" description="WRKY" evidence="10">
    <location>
        <begin position="134"/>
        <end position="201"/>
    </location>
</feature>
<evidence type="ECO:0000256" key="6">
    <source>
        <dbReference type="PROSITE-ProRule" id="PRU00703"/>
    </source>
</evidence>
<evidence type="ECO:0000256" key="8">
    <source>
        <dbReference type="SAM" id="MobiDB-lite"/>
    </source>
</evidence>
<keyword evidence="4" id="KW-0804">Transcription</keyword>
<dbReference type="InterPro" id="IPR000608">
    <property type="entry name" value="UBC"/>
</dbReference>
<keyword evidence="2" id="KW-0805">Transcription regulation</keyword>
<dbReference type="GO" id="GO:0003700">
    <property type="term" value="F:DNA-binding transcription factor activity"/>
    <property type="evidence" value="ECO:0007669"/>
    <property type="project" value="InterPro"/>
</dbReference>
<keyword evidence="3" id="KW-0238">DNA-binding</keyword>
<dbReference type="GO" id="GO:0043565">
    <property type="term" value="F:sequence-specific DNA binding"/>
    <property type="evidence" value="ECO:0007669"/>
    <property type="project" value="InterPro"/>
</dbReference>
<dbReference type="InterPro" id="IPR044810">
    <property type="entry name" value="WRKY_plant"/>
</dbReference>
<dbReference type="InterPro" id="IPR016135">
    <property type="entry name" value="UBQ-conjugating_enzyme/RWD"/>
</dbReference>
<dbReference type="SMART" id="SM00212">
    <property type="entry name" value="UBCc"/>
    <property type="match status" value="1"/>
</dbReference>
<evidence type="ECO:0000259" key="9">
    <source>
        <dbReference type="PROSITE" id="PS50127"/>
    </source>
</evidence>
<evidence type="ECO:0000256" key="4">
    <source>
        <dbReference type="ARBA" id="ARBA00023163"/>
    </source>
</evidence>
<keyword evidence="6" id="KW-0129">CBS domain</keyword>
<feature type="coiled-coil region" evidence="7">
    <location>
        <begin position="33"/>
        <end position="99"/>
    </location>
</feature>
<feature type="compositionally biased region" description="Polar residues" evidence="8">
    <location>
        <begin position="1"/>
        <end position="13"/>
    </location>
</feature>